<sequence>MQILLAAAGLLDWVNSRLLAVGRWIGITALAVMVCLILGQVFFRYALNDAPNWTEEGARFGMLWMTGLMAPLAYRMGGFVAIDMLESALPKLLAGLLGLLLLGISLWVLWIAWDRGLNNHVDTLSGRGCSSSLRWPFGIEIGKCGPKFQNNYQYASLWVGVNLLILVNVELIIRQIITLLGQGHRLPLIRNDALAGAD</sequence>
<evidence type="ECO:0000256" key="7">
    <source>
        <dbReference type="ARBA" id="ARBA00023136"/>
    </source>
</evidence>
<dbReference type="GO" id="GO:0015740">
    <property type="term" value="P:C4-dicarboxylate transport"/>
    <property type="evidence" value="ECO:0007669"/>
    <property type="project" value="TreeGrafter"/>
</dbReference>
<dbReference type="Pfam" id="PF04290">
    <property type="entry name" value="DctQ"/>
    <property type="match status" value="1"/>
</dbReference>
<dbReference type="AlphaFoldDB" id="A0A1H3A425"/>
<feature type="transmembrane region" description="Helical" evidence="9">
    <location>
        <begin position="155"/>
        <end position="173"/>
    </location>
</feature>
<keyword evidence="2 9" id="KW-0813">Transport</keyword>
<comment type="subcellular location">
    <subcellularLocation>
        <location evidence="1 9">Cell inner membrane</location>
        <topology evidence="1 9">Multi-pass membrane protein</topology>
    </subcellularLocation>
</comment>
<evidence type="ECO:0000313" key="12">
    <source>
        <dbReference type="Proteomes" id="UP000199441"/>
    </source>
</evidence>
<evidence type="ECO:0000313" key="11">
    <source>
        <dbReference type="EMBL" id="SDX24151.1"/>
    </source>
</evidence>
<dbReference type="RefSeq" id="WP_089947483.1">
    <property type="nucleotide sequence ID" value="NZ_FNOI01000005.1"/>
</dbReference>
<protein>
    <recommendedName>
        <fullName evidence="9">TRAP transporter small permease protein</fullName>
    </recommendedName>
</protein>
<dbReference type="EMBL" id="FNOI01000005">
    <property type="protein sequence ID" value="SDX24151.1"/>
    <property type="molecule type" value="Genomic_DNA"/>
</dbReference>
<dbReference type="InterPro" id="IPR055348">
    <property type="entry name" value="DctQ"/>
</dbReference>
<gene>
    <name evidence="11" type="ORF">SAMN04488001_2721</name>
</gene>
<dbReference type="STRING" id="670155.SAMN04488001_2721"/>
<comment type="subunit">
    <text evidence="9">The complex comprises the extracytoplasmic solute receptor protein and the two transmembrane proteins.</text>
</comment>
<keyword evidence="6 9" id="KW-1133">Transmembrane helix</keyword>
<organism evidence="11 12">
    <name type="scientific">Litoreibacter albidus</name>
    <dbReference type="NCBI Taxonomy" id="670155"/>
    <lineage>
        <taxon>Bacteria</taxon>
        <taxon>Pseudomonadati</taxon>
        <taxon>Pseudomonadota</taxon>
        <taxon>Alphaproteobacteria</taxon>
        <taxon>Rhodobacterales</taxon>
        <taxon>Roseobacteraceae</taxon>
        <taxon>Litoreibacter</taxon>
    </lineage>
</organism>
<proteinExistence type="inferred from homology"/>
<feature type="domain" description="Tripartite ATP-independent periplasmic transporters DctQ component" evidence="10">
    <location>
        <begin position="33"/>
        <end position="127"/>
    </location>
</feature>
<comment type="function">
    <text evidence="9">Part of the tripartite ATP-independent periplasmic (TRAP) transport system.</text>
</comment>
<dbReference type="GO" id="GO:0005886">
    <property type="term" value="C:plasma membrane"/>
    <property type="evidence" value="ECO:0007669"/>
    <property type="project" value="UniProtKB-SubCell"/>
</dbReference>
<evidence type="ECO:0000256" key="4">
    <source>
        <dbReference type="ARBA" id="ARBA00022519"/>
    </source>
</evidence>
<keyword evidence="3" id="KW-1003">Cell membrane</keyword>
<keyword evidence="12" id="KW-1185">Reference proteome</keyword>
<feature type="transmembrane region" description="Helical" evidence="9">
    <location>
        <begin position="63"/>
        <end position="85"/>
    </location>
</feature>
<evidence type="ECO:0000256" key="3">
    <source>
        <dbReference type="ARBA" id="ARBA00022475"/>
    </source>
</evidence>
<evidence type="ECO:0000256" key="6">
    <source>
        <dbReference type="ARBA" id="ARBA00022989"/>
    </source>
</evidence>
<accession>A0A1H3A425</accession>
<keyword evidence="4 9" id="KW-0997">Cell inner membrane</keyword>
<feature type="transmembrane region" description="Helical" evidence="9">
    <location>
        <begin position="21"/>
        <end position="43"/>
    </location>
</feature>
<evidence type="ECO:0000256" key="9">
    <source>
        <dbReference type="RuleBase" id="RU369079"/>
    </source>
</evidence>
<keyword evidence="5 9" id="KW-0812">Transmembrane</keyword>
<comment type="similarity">
    <text evidence="8 9">Belongs to the TRAP transporter small permease family.</text>
</comment>
<evidence type="ECO:0000259" key="10">
    <source>
        <dbReference type="Pfam" id="PF04290"/>
    </source>
</evidence>
<reference evidence="12" key="1">
    <citation type="submission" date="2016-10" db="EMBL/GenBank/DDBJ databases">
        <authorList>
            <person name="Varghese N."/>
            <person name="Submissions S."/>
        </authorList>
    </citation>
    <scope>NUCLEOTIDE SEQUENCE [LARGE SCALE GENOMIC DNA]</scope>
    <source>
        <strain evidence="12">DSM 26922</strain>
    </source>
</reference>
<feature type="transmembrane region" description="Helical" evidence="9">
    <location>
        <begin position="92"/>
        <end position="113"/>
    </location>
</feature>
<evidence type="ECO:0000256" key="1">
    <source>
        <dbReference type="ARBA" id="ARBA00004429"/>
    </source>
</evidence>
<name>A0A1H3A425_9RHOB</name>
<evidence type="ECO:0000256" key="2">
    <source>
        <dbReference type="ARBA" id="ARBA00022448"/>
    </source>
</evidence>
<dbReference type="PANTHER" id="PTHR35011">
    <property type="entry name" value="2,3-DIKETO-L-GULONATE TRAP TRANSPORTER SMALL PERMEASE PROTEIN YIAM"/>
    <property type="match status" value="1"/>
</dbReference>
<dbReference type="GO" id="GO:0022857">
    <property type="term" value="F:transmembrane transporter activity"/>
    <property type="evidence" value="ECO:0007669"/>
    <property type="project" value="UniProtKB-UniRule"/>
</dbReference>
<evidence type="ECO:0000256" key="5">
    <source>
        <dbReference type="ARBA" id="ARBA00022692"/>
    </source>
</evidence>
<dbReference type="InterPro" id="IPR007387">
    <property type="entry name" value="TRAP_DctQ"/>
</dbReference>
<dbReference type="OrthoDB" id="4964541at2"/>
<dbReference type="Proteomes" id="UP000199441">
    <property type="component" value="Unassembled WGS sequence"/>
</dbReference>
<evidence type="ECO:0000256" key="8">
    <source>
        <dbReference type="ARBA" id="ARBA00038436"/>
    </source>
</evidence>
<dbReference type="PANTHER" id="PTHR35011:SF11">
    <property type="entry name" value="TRAP TRANSPORTER SMALL PERMEASE PROTEIN"/>
    <property type="match status" value="1"/>
</dbReference>
<keyword evidence="7 9" id="KW-0472">Membrane</keyword>